<sequence length="478" mass="53416">MIYKAALIGLTFLMSANAWGQPDNFKFGMGIPEGPDLNYDNLPIKARLTRESYRSVDTKASLEKYAPAVKTQGKYGTCTAWAAGYCGRTILEAQRQGWDAQSTIDNNAFSPGFIYRVTTPKTSCNGAFISDCIKNIKTIGIPKLSDYNEDCPQEDIPKSIYKKAAAYKMSGYATLWNAANPSKPKERVLAVKKSIDEGNPVVIAMYVPNSFCYSKGPTWIKESTDLAVGDQGHAHGRHAMCIIGYDDEKDGGAFRIQNSWSVAWADKGYIWIKYEDAAEFIYQAVEMFKMPSLAKEDEKNQLAGSLQLKEASGQEMRASLKGNNVYEMDKAYRSGTRFRIYLNNDQPAYVYALGADNSNAIYQVFPHKKGVSPSLNYSKSSVPIPSEEHHIRMDGNIGTDYLCVIYSKLPLNLEDIKKSISKQNNRYSFQEKVQRVLGDQLMSNEEVQYNSKNGVMSFKAEAEGKSIATLFVQMEHTD</sequence>
<dbReference type="InterPro" id="IPR000668">
    <property type="entry name" value="Peptidase_C1A_C"/>
</dbReference>
<keyword evidence="4" id="KW-0378">Hydrolase</keyword>
<organism evidence="4">
    <name type="scientific">uncultured Aureispira sp</name>
    <dbReference type="NCBI Taxonomy" id="1331704"/>
    <lineage>
        <taxon>Bacteria</taxon>
        <taxon>Pseudomonadati</taxon>
        <taxon>Bacteroidota</taxon>
        <taxon>Saprospiria</taxon>
        <taxon>Saprospirales</taxon>
        <taxon>Saprospiraceae</taxon>
        <taxon>Aureispira</taxon>
        <taxon>environmental samples</taxon>
    </lineage>
</organism>
<evidence type="ECO:0000259" key="3">
    <source>
        <dbReference type="Pfam" id="PF14326"/>
    </source>
</evidence>
<feature type="domain" description="Peptidase C1A papain C-terminal" evidence="2">
    <location>
        <begin position="55"/>
        <end position="276"/>
    </location>
</feature>
<accession>A0A6S6UEV3</accession>
<dbReference type="EMBL" id="CACVAQ010000402">
    <property type="protein sequence ID" value="CAA6827496.1"/>
    <property type="molecule type" value="Genomic_DNA"/>
</dbReference>
<proteinExistence type="predicted"/>
<feature type="signal peptide" evidence="1">
    <location>
        <begin position="1"/>
        <end position="20"/>
    </location>
</feature>
<feature type="domain" description="DUF4384" evidence="3">
    <location>
        <begin position="332"/>
        <end position="408"/>
    </location>
</feature>
<dbReference type="InterPro" id="IPR025493">
    <property type="entry name" value="DUF4384"/>
</dbReference>
<evidence type="ECO:0000259" key="2">
    <source>
        <dbReference type="Pfam" id="PF00112"/>
    </source>
</evidence>
<dbReference type="Pfam" id="PF14326">
    <property type="entry name" value="DUF4384"/>
    <property type="match status" value="1"/>
</dbReference>
<evidence type="ECO:0000256" key="1">
    <source>
        <dbReference type="SAM" id="SignalP"/>
    </source>
</evidence>
<dbReference type="GO" id="GO:0008234">
    <property type="term" value="F:cysteine-type peptidase activity"/>
    <property type="evidence" value="ECO:0007669"/>
    <property type="project" value="InterPro"/>
</dbReference>
<name>A0A6S6UEV3_9BACT</name>
<dbReference type="GO" id="GO:0006508">
    <property type="term" value="P:proteolysis"/>
    <property type="evidence" value="ECO:0007669"/>
    <property type="project" value="UniProtKB-KW"/>
</dbReference>
<dbReference type="Gene3D" id="3.90.70.10">
    <property type="entry name" value="Cysteine proteinases"/>
    <property type="match status" value="1"/>
</dbReference>
<keyword evidence="4" id="KW-0645">Protease</keyword>
<dbReference type="InterPro" id="IPR038765">
    <property type="entry name" value="Papain-like_cys_pep_sf"/>
</dbReference>
<dbReference type="CDD" id="cd02619">
    <property type="entry name" value="Peptidase_C1"/>
    <property type="match status" value="1"/>
</dbReference>
<dbReference type="AlphaFoldDB" id="A0A6S6UEV3"/>
<gene>
    <name evidence="4" type="ORF">HELGO_WM21552</name>
</gene>
<feature type="chain" id="PRO_5027910002" evidence="1">
    <location>
        <begin position="21"/>
        <end position="478"/>
    </location>
</feature>
<evidence type="ECO:0000313" key="4">
    <source>
        <dbReference type="EMBL" id="CAA6827496.1"/>
    </source>
</evidence>
<dbReference type="InterPro" id="IPR025660">
    <property type="entry name" value="Pept_his_AS"/>
</dbReference>
<dbReference type="PROSITE" id="PS00639">
    <property type="entry name" value="THIOL_PROTEASE_HIS"/>
    <property type="match status" value="1"/>
</dbReference>
<dbReference type="Pfam" id="PF00112">
    <property type="entry name" value="Peptidase_C1"/>
    <property type="match status" value="1"/>
</dbReference>
<reference evidence="4" key="1">
    <citation type="submission" date="2020-01" db="EMBL/GenBank/DDBJ databases">
        <authorList>
            <person name="Meier V. D."/>
            <person name="Meier V D."/>
        </authorList>
    </citation>
    <scope>NUCLEOTIDE SEQUENCE</scope>
    <source>
        <strain evidence="4">HLG_WM_MAG_10</strain>
    </source>
</reference>
<dbReference type="SUPFAM" id="SSF54001">
    <property type="entry name" value="Cysteine proteinases"/>
    <property type="match status" value="1"/>
</dbReference>
<protein>
    <submittedName>
        <fullName evidence="4">Cysteine protease</fullName>
    </submittedName>
</protein>
<keyword evidence="1" id="KW-0732">Signal</keyword>